<keyword evidence="6" id="KW-1185">Reference proteome</keyword>
<sequence length="244" mass="25229">MTGVAREPGERRAELADALARVRERIADACAAAGRAEDEVTLIAVTKTFPASDVRLLAGLGLTEVGENRDQEARPKAAECADLPLTWHFVGALQTNKARAVAGYADVVHSVDRSRLVRALSDAAVRAGRTLRCLVQVSLDEDVPDQERGRSGAVPKAVPALADEIAGADGLELGGVMAVAPLGADPLPAFTRLAAVAAEVRRAHPGAAVVSAGMSGDLEQAIACGATHLRVGTALLGGRRAIVR</sequence>
<feature type="modified residue" description="N6-(pyridoxal phosphate)lysine" evidence="2">
    <location>
        <position position="47"/>
    </location>
</feature>
<dbReference type="SUPFAM" id="SSF51419">
    <property type="entry name" value="PLP-binding barrel"/>
    <property type="match status" value="1"/>
</dbReference>
<evidence type="ECO:0000256" key="2">
    <source>
        <dbReference type="HAMAP-Rule" id="MF_02087"/>
    </source>
</evidence>
<comment type="similarity">
    <text evidence="2 3">Belongs to the pyridoxal phosphate-binding protein YggS/PROSC family.</text>
</comment>
<dbReference type="InterPro" id="IPR011078">
    <property type="entry name" value="PyrdxlP_homeostasis"/>
</dbReference>
<dbReference type="CDD" id="cd00635">
    <property type="entry name" value="PLPDE_III_YBL036c_like"/>
    <property type="match status" value="1"/>
</dbReference>
<dbReference type="Pfam" id="PF01168">
    <property type="entry name" value="Ala_racemase_N"/>
    <property type="match status" value="1"/>
</dbReference>
<dbReference type="Proteomes" id="UP001597063">
    <property type="component" value="Unassembled WGS sequence"/>
</dbReference>
<dbReference type="PANTHER" id="PTHR10146">
    <property type="entry name" value="PROLINE SYNTHETASE CO-TRANSCRIBED BACTERIAL HOMOLOG PROTEIN"/>
    <property type="match status" value="1"/>
</dbReference>
<evidence type="ECO:0000313" key="6">
    <source>
        <dbReference type="Proteomes" id="UP001597063"/>
    </source>
</evidence>
<dbReference type="PIRSF" id="PIRSF004848">
    <property type="entry name" value="YBL036c_PLPDEIII"/>
    <property type="match status" value="1"/>
</dbReference>
<comment type="caution">
    <text evidence="5">The sequence shown here is derived from an EMBL/GenBank/DDBJ whole genome shotgun (WGS) entry which is preliminary data.</text>
</comment>
<evidence type="ECO:0000259" key="4">
    <source>
        <dbReference type="Pfam" id="PF01168"/>
    </source>
</evidence>
<dbReference type="InterPro" id="IPR029066">
    <property type="entry name" value="PLP-binding_barrel"/>
</dbReference>
<protein>
    <recommendedName>
        <fullName evidence="2">Pyridoxal phosphate homeostasis protein</fullName>
        <shortName evidence="2">PLP homeostasis protein</shortName>
    </recommendedName>
</protein>
<dbReference type="EMBL" id="JBHTGP010000011">
    <property type="protein sequence ID" value="MFD0687052.1"/>
    <property type="molecule type" value="Genomic_DNA"/>
</dbReference>
<dbReference type="NCBIfam" id="TIGR00044">
    <property type="entry name" value="YggS family pyridoxal phosphate-dependent enzyme"/>
    <property type="match status" value="1"/>
</dbReference>
<accession>A0ABW2XQD9</accession>
<evidence type="ECO:0000256" key="1">
    <source>
        <dbReference type="ARBA" id="ARBA00022898"/>
    </source>
</evidence>
<dbReference type="InterPro" id="IPR001608">
    <property type="entry name" value="Ala_racemase_N"/>
</dbReference>
<keyword evidence="1 2" id="KW-0663">Pyridoxal phosphate</keyword>
<reference evidence="6" key="1">
    <citation type="journal article" date="2019" name="Int. J. Syst. Evol. Microbiol.">
        <title>The Global Catalogue of Microorganisms (GCM) 10K type strain sequencing project: providing services to taxonomists for standard genome sequencing and annotation.</title>
        <authorList>
            <consortium name="The Broad Institute Genomics Platform"/>
            <consortium name="The Broad Institute Genome Sequencing Center for Infectious Disease"/>
            <person name="Wu L."/>
            <person name="Ma J."/>
        </authorList>
    </citation>
    <scope>NUCLEOTIDE SEQUENCE [LARGE SCALE GENOMIC DNA]</scope>
    <source>
        <strain evidence="6">JCM 9371</strain>
    </source>
</reference>
<dbReference type="HAMAP" id="MF_02087">
    <property type="entry name" value="PLP_homeostasis"/>
    <property type="match status" value="1"/>
</dbReference>
<dbReference type="RefSeq" id="WP_131762971.1">
    <property type="nucleotide sequence ID" value="NZ_CAACUY010000277.1"/>
</dbReference>
<comment type="function">
    <text evidence="2">Pyridoxal 5'-phosphate (PLP)-binding protein, which is involved in PLP homeostasis.</text>
</comment>
<gene>
    <name evidence="5" type="ORF">ACFQZM_21315</name>
</gene>
<feature type="domain" description="Alanine racemase N-terminal" evidence="4">
    <location>
        <begin position="31"/>
        <end position="239"/>
    </location>
</feature>
<evidence type="ECO:0000256" key="3">
    <source>
        <dbReference type="RuleBase" id="RU004514"/>
    </source>
</evidence>
<dbReference type="Gene3D" id="3.20.20.10">
    <property type="entry name" value="Alanine racemase"/>
    <property type="match status" value="1"/>
</dbReference>
<organism evidence="5 6">
    <name type="scientific">Actinomadura fibrosa</name>
    <dbReference type="NCBI Taxonomy" id="111802"/>
    <lineage>
        <taxon>Bacteria</taxon>
        <taxon>Bacillati</taxon>
        <taxon>Actinomycetota</taxon>
        <taxon>Actinomycetes</taxon>
        <taxon>Streptosporangiales</taxon>
        <taxon>Thermomonosporaceae</taxon>
        <taxon>Actinomadura</taxon>
    </lineage>
</organism>
<evidence type="ECO:0000313" key="5">
    <source>
        <dbReference type="EMBL" id="MFD0687052.1"/>
    </source>
</evidence>
<dbReference type="PANTHER" id="PTHR10146:SF14">
    <property type="entry name" value="PYRIDOXAL PHOSPHATE HOMEOSTASIS PROTEIN"/>
    <property type="match status" value="1"/>
</dbReference>
<proteinExistence type="inferred from homology"/>
<name>A0ABW2XQD9_9ACTN</name>
<dbReference type="PROSITE" id="PS01211">
    <property type="entry name" value="UPF0001"/>
    <property type="match status" value="1"/>
</dbReference>